<evidence type="ECO:0000313" key="12">
    <source>
        <dbReference type="Proteomes" id="UP000521075"/>
    </source>
</evidence>
<evidence type="ECO:0000256" key="5">
    <source>
        <dbReference type="ARBA" id="ARBA00010726"/>
    </source>
</evidence>
<dbReference type="PANTHER" id="PTHR21485">
    <property type="entry name" value="HAD SUPERFAMILY MEMBERS CMAS AND KDSC"/>
    <property type="match status" value="1"/>
</dbReference>
<name>A0A853DV44_9MICO</name>
<dbReference type="GO" id="GO:0046872">
    <property type="term" value="F:metal ion binding"/>
    <property type="evidence" value="ECO:0007669"/>
    <property type="project" value="UniProtKB-KW"/>
</dbReference>
<dbReference type="InterPro" id="IPR003329">
    <property type="entry name" value="Cytidylyl_trans"/>
</dbReference>
<dbReference type="InterPro" id="IPR036412">
    <property type="entry name" value="HAD-like_sf"/>
</dbReference>
<evidence type="ECO:0000256" key="2">
    <source>
        <dbReference type="ARBA" id="ARBA00001946"/>
    </source>
</evidence>
<dbReference type="SFLD" id="SFLDG01138">
    <property type="entry name" value="C1.6.2:_Deoxy-d-mannose-octulo"/>
    <property type="match status" value="1"/>
</dbReference>
<dbReference type="Pfam" id="PF02348">
    <property type="entry name" value="CTP_transf_3"/>
    <property type="match status" value="1"/>
</dbReference>
<dbReference type="GO" id="GO:0006054">
    <property type="term" value="P:N-acetylneuraminate metabolic process"/>
    <property type="evidence" value="ECO:0007669"/>
    <property type="project" value="UniProtKB-UniPathway"/>
</dbReference>
<dbReference type="GO" id="GO:0016788">
    <property type="term" value="F:hydrolase activity, acting on ester bonds"/>
    <property type="evidence" value="ECO:0007669"/>
    <property type="project" value="InterPro"/>
</dbReference>
<evidence type="ECO:0000256" key="9">
    <source>
        <dbReference type="ARBA" id="ARBA00022801"/>
    </source>
</evidence>
<evidence type="ECO:0000313" key="11">
    <source>
        <dbReference type="EMBL" id="NYK10794.1"/>
    </source>
</evidence>
<dbReference type="InterPro" id="IPR023214">
    <property type="entry name" value="HAD_sf"/>
</dbReference>
<keyword evidence="10" id="KW-0460">Magnesium</keyword>
<comment type="catalytic activity">
    <reaction evidence="1">
        <text>an N-acylneuraminate + CTP = a CMP-N-acyl-beta-neuraminate + diphosphate</text>
        <dbReference type="Rhea" id="RHEA:11344"/>
        <dbReference type="ChEBI" id="CHEBI:33019"/>
        <dbReference type="ChEBI" id="CHEBI:37563"/>
        <dbReference type="ChEBI" id="CHEBI:60073"/>
        <dbReference type="ChEBI" id="CHEBI:68671"/>
        <dbReference type="EC" id="2.7.7.43"/>
    </reaction>
</comment>
<evidence type="ECO:0000256" key="4">
    <source>
        <dbReference type="ARBA" id="ARBA00005893"/>
    </source>
</evidence>
<dbReference type="InterPro" id="IPR029044">
    <property type="entry name" value="Nucleotide-diphossugar_trans"/>
</dbReference>
<dbReference type="SFLD" id="SFLDS00003">
    <property type="entry name" value="Haloacid_Dehalogenase"/>
    <property type="match status" value="1"/>
</dbReference>
<reference evidence="11 12" key="1">
    <citation type="submission" date="2020-07" db="EMBL/GenBank/DDBJ databases">
        <title>Sequencing the genomes of 1000 actinobacteria strains.</title>
        <authorList>
            <person name="Klenk H.-P."/>
        </authorList>
    </citation>
    <scope>NUCLEOTIDE SEQUENCE [LARGE SCALE GENOMIC DNA]</scope>
    <source>
        <strain evidence="11 12">DSM 15166</strain>
    </source>
</reference>
<keyword evidence="9" id="KW-0378">Hydrolase</keyword>
<evidence type="ECO:0000256" key="8">
    <source>
        <dbReference type="ARBA" id="ARBA00022723"/>
    </source>
</evidence>
<dbReference type="Gene3D" id="3.40.50.1000">
    <property type="entry name" value="HAD superfamily/HAD-like"/>
    <property type="match status" value="1"/>
</dbReference>
<keyword evidence="12" id="KW-1185">Reference proteome</keyword>
<organism evidence="11 12">
    <name type="scientific">Leifsonia naganoensis</name>
    <dbReference type="NCBI Taxonomy" id="150025"/>
    <lineage>
        <taxon>Bacteria</taxon>
        <taxon>Bacillati</taxon>
        <taxon>Actinomycetota</taxon>
        <taxon>Actinomycetes</taxon>
        <taxon>Micrococcales</taxon>
        <taxon>Microbacteriaceae</taxon>
        <taxon>Leifsonia</taxon>
    </lineage>
</organism>
<dbReference type="CDD" id="cd02513">
    <property type="entry name" value="CMP-NeuAc_Synthase"/>
    <property type="match status" value="1"/>
</dbReference>
<evidence type="ECO:0000256" key="3">
    <source>
        <dbReference type="ARBA" id="ARBA00005141"/>
    </source>
</evidence>
<dbReference type="SUPFAM" id="SSF53448">
    <property type="entry name" value="Nucleotide-diphospho-sugar transferases"/>
    <property type="match status" value="1"/>
</dbReference>
<evidence type="ECO:0000256" key="6">
    <source>
        <dbReference type="ARBA" id="ARBA00011881"/>
    </source>
</evidence>
<evidence type="ECO:0000256" key="7">
    <source>
        <dbReference type="ARBA" id="ARBA00012491"/>
    </source>
</evidence>
<dbReference type="Proteomes" id="UP000521075">
    <property type="component" value="Unassembled WGS sequence"/>
</dbReference>
<evidence type="ECO:0000256" key="10">
    <source>
        <dbReference type="ARBA" id="ARBA00022842"/>
    </source>
</evidence>
<gene>
    <name evidence="11" type="ORF">HNR14_002675</name>
</gene>
<sequence>MHSPVRVVAVIPARAGSKGIPGKNLAPVAGRSLVARAVHAAVAAELVDAVYVSTDGERIAAEATVAGARTIDRPADLSGDEASSEAALLHALDVLAADGVRPEVLLFVQATSPFIVPADLDAAVVRVLEGSADVVFSAAASHAFLWRVADDGSAVAVNHDARVRPRRQDRAPEFRETGAFYALRVDGFLQYRHRFFGRVEIAKVDPRGAIDIDDPSDLAAAAALGPLLDTTAPDIDVDAVVTDFDGVHTDDRASIATDGGETVVVNRRDGMGVRMLREAGVPLLILSTETNPVVAARAAKLRVDVLHGIDDKAAALRTWSTRTGIPLDRVAYLGNDVNDLGALGVVGWPVAVADAHPAVLAAARLVLTRRGGDGAVRELADLVLTQRNGAS</sequence>
<dbReference type="AlphaFoldDB" id="A0A853DV44"/>
<dbReference type="EC" id="2.7.7.43" evidence="7"/>
<accession>A0A853DV44</accession>
<keyword evidence="11" id="KW-0548">Nucleotidyltransferase</keyword>
<comment type="similarity">
    <text evidence="5">Belongs to the CMP-NeuNAc synthase family.</text>
</comment>
<protein>
    <recommendedName>
        <fullName evidence="7">N-acylneuraminate cytidylyltransferase</fullName>
        <ecNumber evidence="7">2.7.7.43</ecNumber>
    </recommendedName>
</protein>
<dbReference type="Gene3D" id="3.90.550.10">
    <property type="entry name" value="Spore Coat Polysaccharide Biosynthesis Protein SpsA, Chain A"/>
    <property type="match status" value="1"/>
</dbReference>
<dbReference type="GO" id="GO:0008781">
    <property type="term" value="F:N-acylneuraminate cytidylyltransferase activity"/>
    <property type="evidence" value="ECO:0007669"/>
    <property type="project" value="UniProtKB-EC"/>
</dbReference>
<dbReference type="SFLD" id="SFLDG01136">
    <property type="entry name" value="C1.6:_Phosphoserine_Phosphatas"/>
    <property type="match status" value="1"/>
</dbReference>
<evidence type="ECO:0000256" key="1">
    <source>
        <dbReference type="ARBA" id="ARBA00001862"/>
    </source>
</evidence>
<dbReference type="InterPro" id="IPR050793">
    <property type="entry name" value="CMP-NeuNAc_synthase"/>
</dbReference>
<dbReference type="PANTHER" id="PTHR21485:SF3">
    <property type="entry name" value="N-ACYLNEURAMINATE CYTIDYLYLTRANSFERASE"/>
    <property type="match status" value="1"/>
</dbReference>
<proteinExistence type="inferred from homology"/>
<comment type="caution">
    <text evidence="11">The sequence shown here is derived from an EMBL/GenBank/DDBJ whole genome shotgun (WGS) entry which is preliminary data.</text>
</comment>
<comment type="cofactor">
    <cofactor evidence="2">
        <name>Mg(2+)</name>
        <dbReference type="ChEBI" id="CHEBI:18420"/>
    </cofactor>
</comment>
<dbReference type="UniPathway" id="UPA00628"/>
<comment type="similarity">
    <text evidence="4">Belongs to the KdsC family.</text>
</comment>
<dbReference type="Pfam" id="PF08282">
    <property type="entry name" value="Hydrolase_3"/>
    <property type="match status" value="1"/>
</dbReference>
<comment type="subunit">
    <text evidence="6">Homotetramer.</text>
</comment>
<keyword evidence="11" id="KW-0808">Transferase</keyword>
<dbReference type="SUPFAM" id="SSF56784">
    <property type="entry name" value="HAD-like"/>
    <property type="match status" value="1"/>
</dbReference>
<dbReference type="EMBL" id="JACCHJ010000001">
    <property type="protein sequence ID" value="NYK10794.1"/>
    <property type="molecule type" value="Genomic_DNA"/>
</dbReference>
<dbReference type="InterPro" id="IPR010023">
    <property type="entry name" value="KdsC_fam"/>
</dbReference>
<comment type="pathway">
    <text evidence="3">Amino-sugar metabolism; N-acetylneuraminate metabolism.</text>
</comment>
<keyword evidence="8" id="KW-0479">Metal-binding</keyword>
<dbReference type="RefSeq" id="WP_179701443.1">
    <property type="nucleotide sequence ID" value="NZ_JACCHJ010000001.1"/>
</dbReference>